<proteinExistence type="predicted"/>
<accession>A0ABW3XVE0</accession>
<keyword evidence="2" id="KW-1185">Reference proteome</keyword>
<dbReference type="RefSeq" id="WP_381242468.1">
    <property type="nucleotide sequence ID" value="NZ_JBHSKH010000122.1"/>
</dbReference>
<name>A0ABW3XVE0_9ACTN</name>
<gene>
    <name evidence="1" type="ORF">ACFQ5X_47145</name>
</gene>
<dbReference type="EMBL" id="JBHTMM010000178">
    <property type="protein sequence ID" value="MFD1313290.1"/>
    <property type="molecule type" value="Genomic_DNA"/>
</dbReference>
<evidence type="ECO:0000313" key="2">
    <source>
        <dbReference type="Proteomes" id="UP001597058"/>
    </source>
</evidence>
<protein>
    <submittedName>
        <fullName evidence="1">Uncharacterized protein</fullName>
    </submittedName>
</protein>
<sequence length="48" mass="4883">MGALSAVHAPSLVKDRMNITGARRSVDGAEVVLELRAVISNGGYGVGS</sequence>
<reference evidence="2" key="1">
    <citation type="journal article" date="2019" name="Int. J. Syst. Evol. Microbiol.">
        <title>The Global Catalogue of Microorganisms (GCM) 10K type strain sequencing project: providing services to taxonomists for standard genome sequencing and annotation.</title>
        <authorList>
            <consortium name="The Broad Institute Genomics Platform"/>
            <consortium name="The Broad Institute Genome Sequencing Center for Infectious Disease"/>
            <person name="Wu L."/>
            <person name="Ma J."/>
        </authorList>
    </citation>
    <scope>NUCLEOTIDE SEQUENCE [LARGE SCALE GENOMIC DNA]</scope>
    <source>
        <strain evidence="2">CGMCC 4.7020</strain>
    </source>
</reference>
<organism evidence="1 2">
    <name type="scientific">Streptomyces kaempferi</name>
    <dbReference type="NCBI Taxonomy" id="333725"/>
    <lineage>
        <taxon>Bacteria</taxon>
        <taxon>Bacillati</taxon>
        <taxon>Actinomycetota</taxon>
        <taxon>Actinomycetes</taxon>
        <taxon>Kitasatosporales</taxon>
        <taxon>Streptomycetaceae</taxon>
        <taxon>Streptomyces</taxon>
    </lineage>
</organism>
<dbReference type="Proteomes" id="UP001597058">
    <property type="component" value="Unassembled WGS sequence"/>
</dbReference>
<evidence type="ECO:0000313" key="1">
    <source>
        <dbReference type="EMBL" id="MFD1313290.1"/>
    </source>
</evidence>
<comment type="caution">
    <text evidence="1">The sequence shown here is derived from an EMBL/GenBank/DDBJ whole genome shotgun (WGS) entry which is preliminary data.</text>
</comment>